<proteinExistence type="predicted"/>
<organism evidence="2">
    <name type="scientific">Tanacetum cinerariifolium</name>
    <name type="common">Dalmatian daisy</name>
    <name type="synonym">Chrysanthemum cinerariifolium</name>
    <dbReference type="NCBI Taxonomy" id="118510"/>
    <lineage>
        <taxon>Eukaryota</taxon>
        <taxon>Viridiplantae</taxon>
        <taxon>Streptophyta</taxon>
        <taxon>Embryophyta</taxon>
        <taxon>Tracheophyta</taxon>
        <taxon>Spermatophyta</taxon>
        <taxon>Magnoliopsida</taxon>
        <taxon>eudicotyledons</taxon>
        <taxon>Gunneridae</taxon>
        <taxon>Pentapetalae</taxon>
        <taxon>asterids</taxon>
        <taxon>campanulids</taxon>
        <taxon>Asterales</taxon>
        <taxon>Asteraceae</taxon>
        <taxon>Asteroideae</taxon>
        <taxon>Anthemideae</taxon>
        <taxon>Anthemidinae</taxon>
        <taxon>Tanacetum</taxon>
    </lineage>
</organism>
<evidence type="ECO:0000256" key="1">
    <source>
        <dbReference type="SAM" id="MobiDB-lite"/>
    </source>
</evidence>
<accession>A0A699R797</accession>
<dbReference type="EMBL" id="BKCJ011072214">
    <property type="protein sequence ID" value="GFC79822.1"/>
    <property type="molecule type" value="Genomic_DNA"/>
</dbReference>
<feature type="compositionally biased region" description="Acidic residues" evidence="1">
    <location>
        <begin position="90"/>
        <end position="101"/>
    </location>
</feature>
<sequence length="131" mass="14320">IAAKTLKDVLNVGKSNVMDKGKSMTDDDGFTIVDIPVNNPFNILSNKGENVKDLGDINVNEEFESKVWPDLKEEVDILLETGIYPSKQDDEGDVDSDDEGISVDMKPEVDVNAVDNMEINAAFNNDISDGV</sequence>
<protein>
    <submittedName>
        <fullName evidence="2">Uncharacterized protein</fullName>
    </submittedName>
</protein>
<name>A0A699R797_TANCI</name>
<feature type="region of interest" description="Disordered" evidence="1">
    <location>
        <begin position="82"/>
        <end position="109"/>
    </location>
</feature>
<gene>
    <name evidence="2" type="ORF">Tci_851792</name>
</gene>
<feature type="non-terminal residue" evidence="2">
    <location>
        <position position="1"/>
    </location>
</feature>
<evidence type="ECO:0000313" key="2">
    <source>
        <dbReference type="EMBL" id="GFC79822.1"/>
    </source>
</evidence>
<reference evidence="2" key="1">
    <citation type="journal article" date="2019" name="Sci. Rep.">
        <title>Draft genome of Tanacetum cinerariifolium, the natural source of mosquito coil.</title>
        <authorList>
            <person name="Yamashiro T."/>
            <person name="Shiraishi A."/>
            <person name="Satake H."/>
            <person name="Nakayama K."/>
        </authorList>
    </citation>
    <scope>NUCLEOTIDE SEQUENCE</scope>
</reference>
<dbReference type="AlphaFoldDB" id="A0A699R797"/>
<comment type="caution">
    <text evidence="2">The sequence shown here is derived from an EMBL/GenBank/DDBJ whole genome shotgun (WGS) entry which is preliminary data.</text>
</comment>